<proteinExistence type="predicted"/>
<dbReference type="Proteomes" id="UP000256970">
    <property type="component" value="Unassembled WGS sequence"/>
</dbReference>
<keyword evidence="1" id="KW-1133">Transmembrane helix</keyword>
<name>A0A383V6W9_TETOB</name>
<feature type="transmembrane region" description="Helical" evidence="1">
    <location>
        <begin position="53"/>
        <end position="71"/>
    </location>
</feature>
<accession>A0A383V6W9</accession>
<keyword evidence="3" id="KW-1185">Reference proteome</keyword>
<dbReference type="EMBL" id="FNXT01000138">
    <property type="protein sequence ID" value="SZX61348.1"/>
    <property type="molecule type" value="Genomic_DNA"/>
</dbReference>
<keyword evidence="1" id="KW-0472">Membrane</keyword>
<dbReference type="AlphaFoldDB" id="A0A383V6W9"/>
<organism evidence="2 3">
    <name type="scientific">Tetradesmus obliquus</name>
    <name type="common">Green alga</name>
    <name type="synonym">Acutodesmus obliquus</name>
    <dbReference type="NCBI Taxonomy" id="3088"/>
    <lineage>
        <taxon>Eukaryota</taxon>
        <taxon>Viridiplantae</taxon>
        <taxon>Chlorophyta</taxon>
        <taxon>core chlorophytes</taxon>
        <taxon>Chlorophyceae</taxon>
        <taxon>CS clade</taxon>
        <taxon>Sphaeropleales</taxon>
        <taxon>Scenedesmaceae</taxon>
        <taxon>Tetradesmus</taxon>
    </lineage>
</organism>
<feature type="transmembrane region" description="Helical" evidence="1">
    <location>
        <begin position="12"/>
        <end position="33"/>
    </location>
</feature>
<keyword evidence="1" id="KW-0812">Transmembrane</keyword>
<feature type="transmembrane region" description="Helical" evidence="1">
    <location>
        <begin position="80"/>
        <end position="101"/>
    </location>
</feature>
<evidence type="ECO:0000256" key="1">
    <source>
        <dbReference type="SAM" id="Phobius"/>
    </source>
</evidence>
<evidence type="ECO:0000313" key="2">
    <source>
        <dbReference type="EMBL" id="SZX61348.1"/>
    </source>
</evidence>
<gene>
    <name evidence="2" type="ORF">BQ4739_LOCUS1849</name>
</gene>
<protein>
    <submittedName>
        <fullName evidence="2">Uncharacterized protein</fullName>
    </submittedName>
</protein>
<reference evidence="2 3" key="1">
    <citation type="submission" date="2016-10" db="EMBL/GenBank/DDBJ databases">
        <authorList>
            <person name="Cai Z."/>
        </authorList>
    </citation>
    <scope>NUCLEOTIDE SEQUENCE [LARGE SCALE GENOMIC DNA]</scope>
</reference>
<feature type="transmembrane region" description="Helical" evidence="1">
    <location>
        <begin position="121"/>
        <end position="141"/>
    </location>
</feature>
<sequence>MAKLVVHPLALAFNIFGLLVWVIALGGTGGATYSCQTTNSYEYCAKTYQWEWWNLWFEFALLVALFITSFIEQGFKRGRLVFLAFFVMVTQGIMWSAHDFITTLVLGPIMLRDIGQDANNAATAGFVLLGMTNFVLIIVLGKDFGYDAAAHNSYQQTNSAAIQFQTSAPV</sequence>
<evidence type="ECO:0000313" key="3">
    <source>
        <dbReference type="Proteomes" id="UP000256970"/>
    </source>
</evidence>
<dbReference type="PROSITE" id="PS51257">
    <property type="entry name" value="PROKAR_LIPOPROTEIN"/>
    <property type="match status" value="1"/>
</dbReference>